<dbReference type="InterPro" id="IPR005094">
    <property type="entry name" value="Endonuclease_MobA/VirD2"/>
</dbReference>
<evidence type="ECO:0000313" key="6">
    <source>
        <dbReference type="Proteomes" id="UP001597413"/>
    </source>
</evidence>
<feature type="domain" description="Large polyvalent protein-associated" evidence="3">
    <location>
        <begin position="364"/>
        <end position="434"/>
    </location>
</feature>
<protein>
    <submittedName>
        <fullName evidence="5">Relaxase/mobilization nuclease domain-containing protein</fullName>
    </submittedName>
</protein>
<dbReference type="InterPro" id="IPR040677">
    <property type="entry name" value="LPD7"/>
</dbReference>
<name>A0ABW5A9W9_9RHOB</name>
<dbReference type="RefSeq" id="WP_377389662.1">
    <property type="nucleotide sequence ID" value="NZ_JBHUIX010000009.1"/>
</dbReference>
<accession>A0ABW5A9W9</accession>
<dbReference type="Pfam" id="PF22863">
    <property type="entry name" value="TraI_middle"/>
    <property type="match status" value="1"/>
</dbReference>
<evidence type="ECO:0000259" key="2">
    <source>
        <dbReference type="Pfam" id="PF03432"/>
    </source>
</evidence>
<gene>
    <name evidence="5" type="ORF">ACFSM0_09430</name>
</gene>
<evidence type="ECO:0000259" key="3">
    <source>
        <dbReference type="Pfam" id="PF18821"/>
    </source>
</evidence>
<comment type="caution">
    <text evidence="5">The sequence shown here is derived from an EMBL/GenBank/DDBJ whole genome shotgun (WGS) entry which is preliminary data.</text>
</comment>
<dbReference type="SUPFAM" id="SSF56731">
    <property type="entry name" value="DNA primase core"/>
    <property type="match status" value="1"/>
</dbReference>
<reference evidence="6" key="1">
    <citation type="journal article" date="2019" name="Int. J. Syst. Evol. Microbiol.">
        <title>The Global Catalogue of Microorganisms (GCM) 10K type strain sequencing project: providing services to taxonomists for standard genome sequencing and annotation.</title>
        <authorList>
            <consortium name="The Broad Institute Genomics Platform"/>
            <consortium name="The Broad Institute Genome Sequencing Center for Infectious Disease"/>
            <person name="Wu L."/>
            <person name="Ma J."/>
        </authorList>
    </citation>
    <scope>NUCLEOTIDE SEQUENCE [LARGE SCALE GENOMIC DNA]</scope>
    <source>
        <strain evidence="6">CCUG 55131</strain>
    </source>
</reference>
<dbReference type="Pfam" id="PF03432">
    <property type="entry name" value="Relaxase"/>
    <property type="match status" value="1"/>
</dbReference>
<proteinExistence type="predicted"/>
<evidence type="ECO:0000313" key="5">
    <source>
        <dbReference type="EMBL" id="MFD2174309.1"/>
    </source>
</evidence>
<feature type="domain" description="TraI-like middle" evidence="4">
    <location>
        <begin position="202"/>
        <end position="289"/>
    </location>
</feature>
<dbReference type="Pfam" id="PF13155">
    <property type="entry name" value="Toprim_2"/>
    <property type="match status" value="1"/>
</dbReference>
<dbReference type="CDD" id="cd00188">
    <property type="entry name" value="TOPRIM"/>
    <property type="match status" value="1"/>
</dbReference>
<organism evidence="5 6">
    <name type="scientific">Rhodobacter lacus</name>
    <dbReference type="NCBI Taxonomy" id="1641972"/>
    <lineage>
        <taxon>Bacteria</taxon>
        <taxon>Pseudomonadati</taxon>
        <taxon>Pseudomonadota</taxon>
        <taxon>Alphaproteobacteria</taxon>
        <taxon>Rhodobacterales</taxon>
        <taxon>Rhodobacter group</taxon>
        <taxon>Rhodobacter</taxon>
    </lineage>
</organism>
<sequence length="878" mass="97396">MICEVITKEGEPGSGGGREAFHPGILYVCEKGSRIAIRNLSCRSWTDAAEEMNLTSQLSTRVQNPYYHIVLPWHETERPTEAQQIAAMDRMLRALGLHEHQAVIATHDDTPRRHVHAVINTVHPLTGRAWSKSNDRRRAEQACRQIELEMRWPHDRGQYDFVVQEIEGRKSVKLVARPEEHYREIKMAREGGRRKKTSAQIKIEKKTGIEVFDQAIPDPLKIKLWKALDTCRTWQDVHTACHDLGLRYDRFGSGARVYLVGSTEFVKASSFGARLSISRMEKRFGAFEAAEAMPKRNPGSDLSSTCGLIGQVAHEDEKATRAAAFKTTLLRRIYTEIHIDSRVAREIRFVNLAALPPQITFCSGAVVMDHGARLSTTASSHETRATMIAMATAKGWSSVTPTGSADYVRQISVEAAQAGLRVTGVPADVQAEADRIFEAQRQRRRLDAAEHAAQAAHLEEMTEREDALQRNSRFRTTVAAEKRTMDGGRDHEPSLPLDARHVPEPQPAPNAARHALAKIRNCRKTVRDNYRDELEHLKRLDIGVIAAAGGWADVSRTHRDSSDKQGRAFRIYQRGGDTIKCTLKPGGRWLWVSNKTGESGTVVDLWRRDNPGRTLGHARAALRDLAGTAPVMVEAALTGRSPTPPDHTEVRRRWEAAGLVGQSTSYAEKRGISKATLRRFADALRCGALGGIYFAHRNLATEHIQGFEQRWERDEEKNKARFAKGGRKSVCILGDPSMSRRMVVLEGGLDALALAEIENRHDTIYVSTGGGFGPETERALIHLAAGRETLGAFDNDRAGEAMHATLAKIVTGAKRLAPPSRVSGTDVSCKDWLDVLNARKESSAARRISAGNAAGTNRESDNDERLGAEEDRSTPDFN</sequence>
<dbReference type="EMBL" id="JBHUIX010000009">
    <property type="protein sequence ID" value="MFD2174309.1"/>
    <property type="molecule type" value="Genomic_DNA"/>
</dbReference>
<keyword evidence="6" id="KW-1185">Reference proteome</keyword>
<feature type="compositionally biased region" description="Basic and acidic residues" evidence="1">
    <location>
        <begin position="858"/>
        <end position="878"/>
    </location>
</feature>
<dbReference type="Pfam" id="PF18821">
    <property type="entry name" value="LPD7"/>
    <property type="match status" value="1"/>
</dbReference>
<evidence type="ECO:0000256" key="1">
    <source>
        <dbReference type="SAM" id="MobiDB-lite"/>
    </source>
</evidence>
<feature type="region of interest" description="Disordered" evidence="1">
    <location>
        <begin position="841"/>
        <end position="878"/>
    </location>
</feature>
<dbReference type="Proteomes" id="UP001597413">
    <property type="component" value="Unassembled WGS sequence"/>
</dbReference>
<dbReference type="InterPro" id="IPR054462">
    <property type="entry name" value="TraI_M"/>
</dbReference>
<dbReference type="Gene3D" id="3.40.1360.10">
    <property type="match status" value="1"/>
</dbReference>
<evidence type="ECO:0000259" key="4">
    <source>
        <dbReference type="Pfam" id="PF22863"/>
    </source>
</evidence>
<feature type="domain" description="MobA/VirD2-like nuclease" evidence="2">
    <location>
        <begin position="31"/>
        <end position="152"/>
    </location>
</feature>